<evidence type="ECO:0000313" key="3">
    <source>
        <dbReference type="Proteomes" id="UP000249913"/>
    </source>
</evidence>
<protein>
    <submittedName>
        <fullName evidence="2">Fibronectin-binding protein</fullName>
    </submittedName>
</protein>
<proteinExistence type="predicted"/>
<dbReference type="EMBL" id="UAUX01000017">
    <property type="protein sequence ID" value="SQA00402.1"/>
    <property type="molecule type" value="Genomic_DNA"/>
</dbReference>
<organism evidence="2 3">
    <name type="scientific">Staphylococcus aureus</name>
    <dbReference type="NCBI Taxonomy" id="1280"/>
    <lineage>
        <taxon>Bacteria</taxon>
        <taxon>Bacillati</taxon>
        <taxon>Bacillota</taxon>
        <taxon>Bacilli</taxon>
        <taxon>Bacillales</taxon>
        <taxon>Staphylococcaceae</taxon>
        <taxon>Staphylococcus</taxon>
    </lineage>
</organism>
<feature type="compositionally biased region" description="Basic and acidic residues" evidence="1">
    <location>
        <begin position="25"/>
        <end position="37"/>
    </location>
</feature>
<sequence>MDSEAGHVGGYTESSEESNPIDFEESTHENSKHHADVVEYEEDTNPGGGQVTTESNLVEFDEESTKGM</sequence>
<reference evidence="2 3" key="1">
    <citation type="submission" date="2018-06" db="EMBL/GenBank/DDBJ databases">
        <authorList>
            <consortium name="Pathogen Informatics"/>
            <person name="Doyle S."/>
        </authorList>
    </citation>
    <scope>NUCLEOTIDE SEQUENCE [LARGE SCALE GENOMIC DNA]</scope>
    <source>
        <strain evidence="2 3">NCTC7878</strain>
    </source>
</reference>
<feature type="region of interest" description="Disordered" evidence="1">
    <location>
        <begin position="1"/>
        <end position="68"/>
    </location>
</feature>
<name>A0A2X2K2S5_STAAU</name>
<dbReference type="AlphaFoldDB" id="A0A2X2K2S5"/>
<gene>
    <name evidence="2" type="primary">fnbA_3</name>
    <name evidence="2" type="ORF">NCTC7878_03568</name>
</gene>
<dbReference type="Proteomes" id="UP000249913">
    <property type="component" value="Unassembled WGS sequence"/>
</dbReference>
<evidence type="ECO:0000313" key="2">
    <source>
        <dbReference type="EMBL" id="SQA00402.1"/>
    </source>
</evidence>
<accession>A0A2X2K2S5</accession>
<evidence type="ECO:0000256" key="1">
    <source>
        <dbReference type="SAM" id="MobiDB-lite"/>
    </source>
</evidence>